<keyword evidence="2" id="KW-1185">Reference proteome</keyword>
<dbReference type="RefSeq" id="WP_144585531.1">
    <property type="nucleotide sequence ID" value="NZ_VJWX01000010.1"/>
</dbReference>
<proteinExistence type="predicted"/>
<dbReference type="OrthoDB" id="3632450at2"/>
<dbReference type="AlphaFoldDB" id="A0A558DL85"/>
<comment type="caution">
    <text evidence="1">The sequence shown here is derived from an EMBL/GenBank/DDBJ whole genome shotgun (WGS) entry which is preliminary data.</text>
</comment>
<gene>
    <name evidence="1" type="ORF">FNH05_02275</name>
</gene>
<dbReference type="Proteomes" id="UP000320011">
    <property type="component" value="Unassembled WGS sequence"/>
</dbReference>
<reference evidence="1 2" key="2">
    <citation type="submission" date="2019-08" db="EMBL/GenBank/DDBJ databases">
        <title>Amycolatopsis acidicola sp. nov., isolated from peat swamp forest soil.</title>
        <authorList>
            <person name="Srisuk N."/>
        </authorList>
    </citation>
    <scope>NUCLEOTIDE SEQUENCE [LARGE SCALE GENOMIC DNA]</scope>
    <source>
        <strain evidence="1 2">TBRC 6029</strain>
    </source>
</reference>
<protein>
    <submittedName>
        <fullName evidence="1">Uncharacterized protein</fullName>
    </submittedName>
</protein>
<accession>A0A558DL85</accession>
<organism evidence="1 2">
    <name type="scientific">Amycolatopsis rhizosphaerae</name>
    <dbReference type="NCBI Taxonomy" id="2053003"/>
    <lineage>
        <taxon>Bacteria</taxon>
        <taxon>Bacillati</taxon>
        <taxon>Actinomycetota</taxon>
        <taxon>Actinomycetes</taxon>
        <taxon>Pseudonocardiales</taxon>
        <taxon>Pseudonocardiaceae</taxon>
        <taxon>Amycolatopsis</taxon>
    </lineage>
</organism>
<evidence type="ECO:0000313" key="2">
    <source>
        <dbReference type="Proteomes" id="UP000320011"/>
    </source>
</evidence>
<evidence type="ECO:0000313" key="1">
    <source>
        <dbReference type="EMBL" id="TVT61751.1"/>
    </source>
</evidence>
<dbReference type="EMBL" id="VJWX01000010">
    <property type="protein sequence ID" value="TVT61751.1"/>
    <property type="molecule type" value="Genomic_DNA"/>
</dbReference>
<reference evidence="1 2" key="1">
    <citation type="submission" date="2019-07" db="EMBL/GenBank/DDBJ databases">
        <authorList>
            <person name="Duangmal K."/>
            <person name="Teo W.F.A."/>
        </authorList>
    </citation>
    <scope>NUCLEOTIDE SEQUENCE [LARGE SCALE GENOMIC DNA]</scope>
    <source>
        <strain evidence="1 2">TBRC 6029</strain>
    </source>
</reference>
<sequence>MGVNIPADGGGQLGSTGFIADIVAAVQTGVSEQALEQAKQSAQGLKNAASSGQLRITENGFDALMAAINTAYTELAQLRLNLVNLTQAPMLGTGPYAQQVSTHVQQGATGHSQSAEMVLVQFGEVLDLTREALNQAKRNYEDNEHGNVRFLKS</sequence>
<name>A0A558DL85_9PSEU</name>